<keyword evidence="15 22" id="KW-1133">Transmembrane helix</keyword>
<evidence type="ECO:0000256" key="19">
    <source>
        <dbReference type="ARBA" id="ARBA00047899"/>
    </source>
</evidence>
<keyword evidence="16 22" id="KW-0472">Membrane</keyword>
<dbReference type="PROSITE" id="PS50011">
    <property type="entry name" value="PROTEIN_KINASE_DOM"/>
    <property type="match status" value="1"/>
</dbReference>
<dbReference type="GO" id="GO:0005886">
    <property type="term" value="C:plasma membrane"/>
    <property type="evidence" value="ECO:0007669"/>
    <property type="project" value="UniProtKB-SubCell"/>
</dbReference>
<dbReference type="PANTHER" id="PTHR48056">
    <property type="entry name" value="LRR RECEPTOR-LIKE SERINE/THREONINE-PROTEIN KINASE-RELATED"/>
    <property type="match status" value="1"/>
</dbReference>
<dbReference type="SMART" id="SM00220">
    <property type="entry name" value="S_TKc"/>
    <property type="match status" value="1"/>
</dbReference>
<gene>
    <name evidence="24" type="primary">PSYR1_3</name>
    <name evidence="24" type="ORF">g.81563</name>
</gene>
<feature type="domain" description="Protein kinase" evidence="23">
    <location>
        <begin position="353"/>
        <end position="641"/>
    </location>
</feature>
<evidence type="ECO:0000256" key="10">
    <source>
        <dbReference type="ARBA" id="ARBA00022729"/>
    </source>
</evidence>
<evidence type="ECO:0000256" key="1">
    <source>
        <dbReference type="ARBA" id="ARBA00004162"/>
    </source>
</evidence>
<dbReference type="Gene3D" id="1.10.510.10">
    <property type="entry name" value="Transferase(Phosphotransferase) domain 1"/>
    <property type="match status" value="1"/>
</dbReference>
<comment type="catalytic activity">
    <reaction evidence="20">
        <text>L-seryl-[protein] + ATP = O-phospho-L-seryl-[protein] + ADP + H(+)</text>
        <dbReference type="Rhea" id="RHEA:17989"/>
        <dbReference type="Rhea" id="RHEA-COMP:9863"/>
        <dbReference type="Rhea" id="RHEA-COMP:11604"/>
        <dbReference type="ChEBI" id="CHEBI:15378"/>
        <dbReference type="ChEBI" id="CHEBI:29999"/>
        <dbReference type="ChEBI" id="CHEBI:30616"/>
        <dbReference type="ChEBI" id="CHEBI:83421"/>
        <dbReference type="ChEBI" id="CHEBI:456216"/>
        <dbReference type="EC" id="2.7.11.1"/>
    </reaction>
</comment>
<sequence length="674" mass="72494">DDDDDDDAPQPRYRTGAFTRVRVLSLWGCGLTGTIPAWMSGLGSLEVLDLSGNQLTGTVPAWLGSLPRLFYLDLSDNHLSGGLPAEITAMKALLSDKAAVREDQDSLELPVFRGPSLNASGRLLYNRLSSMPPCINLTKNSLGGPIPPGMGLLKRLRILHLSSNNFSGQIPVQLSHLSNLAILDLSRNHLSGPIPHVLGGLHFLSSFSVAFNNLSGPIPSGGQFDTFPNSSFEGNAGLCGEAVRRPCTTDASQRPLAARRKKLLVGLLLLIVFGVAALSVFLVLFVVSRHGISKNFGHGGDSMDLEATSSTLHRAAVAVGGDSQVVMLFPVGDGGRDVKELTISDVTGATNNFHQDNIVGCGAYGTVYKANLPDGTTLAIKSLAGDMCLMEREFAAEVEALSSAQHQNLVSLKGYYVHGSFRLLIYSYMDNGSLDYWLHEKDGGGSTLDWPLRLKIARGVSQGLSYIHHICEPHIVHRDIKSSNILLDEDFQPRIADFGLAKILQAAANAAGDGKDDASSNPVVAGTHGYIAPEYAYTLKVNEKSDVYSFGVVLLELVTGRRPIEPDYGDNRDIVYWVYTKMTSSDGVMQLVDAAITHGEAKQEAVKVLRVAVLCTMRLPSLRPSMRAVVQLLEEVGRERLAAAAAAIDGKDLKVVDGGECERNKQDKLRAATP</sequence>
<proteinExistence type="inferred from homology"/>
<accession>A0A1D1XEI9</accession>
<dbReference type="SUPFAM" id="SSF52058">
    <property type="entry name" value="L domain-like"/>
    <property type="match status" value="1"/>
</dbReference>
<dbReference type="InterPro" id="IPR050647">
    <property type="entry name" value="Plant_LRR-RLKs"/>
</dbReference>
<protein>
    <recommendedName>
        <fullName evidence="3">non-specific serine/threonine protein kinase</fullName>
        <ecNumber evidence="3">2.7.11.1</ecNumber>
    </recommendedName>
</protein>
<evidence type="ECO:0000256" key="15">
    <source>
        <dbReference type="ARBA" id="ARBA00022989"/>
    </source>
</evidence>
<dbReference type="SUPFAM" id="SSF56112">
    <property type="entry name" value="Protein kinase-like (PK-like)"/>
    <property type="match status" value="1"/>
</dbReference>
<dbReference type="EC" id="2.7.11.1" evidence="3"/>
<keyword evidence="12 21" id="KW-0547">Nucleotide-binding</keyword>
<dbReference type="InterPro" id="IPR011009">
    <property type="entry name" value="Kinase-like_dom_sf"/>
</dbReference>
<keyword evidence="11" id="KW-0677">Repeat</keyword>
<dbReference type="SMART" id="SM00369">
    <property type="entry name" value="LRR_TYP"/>
    <property type="match status" value="4"/>
</dbReference>
<feature type="binding site" evidence="21">
    <location>
        <position position="381"/>
    </location>
    <ligand>
        <name>ATP</name>
        <dbReference type="ChEBI" id="CHEBI:30616"/>
    </ligand>
</feature>
<evidence type="ECO:0000256" key="11">
    <source>
        <dbReference type="ARBA" id="ARBA00022737"/>
    </source>
</evidence>
<evidence type="ECO:0000256" key="16">
    <source>
        <dbReference type="ARBA" id="ARBA00023136"/>
    </source>
</evidence>
<evidence type="ECO:0000256" key="2">
    <source>
        <dbReference type="ARBA" id="ARBA00009592"/>
    </source>
</evidence>
<dbReference type="GO" id="GO:0004674">
    <property type="term" value="F:protein serine/threonine kinase activity"/>
    <property type="evidence" value="ECO:0007669"/>
    <property type="project" value="UniProtKB-KW"/>
</dbReference>
<dbReference type="FunFam" id="1.10.510.10:FF:000417">
    <property type="entry name" value="Leucine-rich repeat receptor-like protein kinase"/>
    <property type="match status" value="1"/>
</dbReference>
<evidence type="ECO:0000256" key="18">
    <source>
        <dbReference type="ARBA" id="ARBA00023180"/>
    </source>
</evidence>
<dbReference type="InterPro" id="IPR003591">
    <property type="entry name" value="Leu-rich_rpt_typical-subtyp"/>
</dbReference>
<dbReference type="PROSITE" id="PS00108">
    <property type="entry name" value="PROTEIN_KINASE_ST"/>
    <property type="match status" value="1"/>
</dbReference>
<evidence type="ECO:0000256" key="12">
    <source>
        <dbReference type="ARBA" id="ARBA00022741"/>
    </source>
</evidence>
<evidence type="ECO:0000256" key="9">
    <source>
        <dbReference type="ARBA" id="ARBA00022692"/>
    </source>
</evidence>
<keyword evidence="17 24" id="KW-0675">Receptor</keyword>
<dbReference type="AlphaFoldDB" id="A0A1D1XEI9"/>
<evidence type="ECO:0000256" key="7">
    <source>
        <dbReference type="ARBA" id="ARBA00022614"/>
    </source>
</evidence>
<keyword evidence="9 22" id="KW-0812">Transmembrane</keyword>
<reference evidence="24" key="1">
    <citation type="submission" date="2015-07" db="EMBL/GenBank/DDBJ databases">
        <title>Transcriptome Assembly of Anthurium amnicola.</title>
        <authorList>
            <person name="Suzuki J."/>
        </authorList>
    </citation>
    <scope>NUCLEOTIDE SEQUENCE</scope>
</reference>
<keyword evidence="6" id="KW-0597">Phosphoprotein</keyword>
<keyword evidence="7" id="KW-0433">Leucine-rich repeat</keyword>
<dbReference type="FunFam" id="3.80.10.10:FF:000213">
    <property type="entry name" value="Tyrosine-sulfated glycopeptide receptor 1"/>
    <property type="match status" value="1"/>
</dbReference>
<comment type="similarity">
    <text evidence="2">Belongs to the RLP family.</text>
</comment>
<evidence type="ECO:0000256" key="3">
    <source>
        <dbReference type="ARBA" id="ARBA00012513"/>
    </source>
</evidence>
<evidence type="ECO:0000256" key="21">
    <source>
        <dbReference type="PROSITE-ProRule" id="PRU10141"/>
    </source>
</evidence>
<feature type="non-terminal residue" evidence="24">
    <location>
        <position position="1"/>
    </location>
</feature>
<evidence type="ECO:0000256" key="8">
    <source>
        <dbReference type="ARBA" id="ARBA00022679"/>
    </source>
</evidence>
<dbReference type="Pfam" id="PF13855">
    <property type="entry name" value="LRR_8"/>
    <property type="match status" value="1"/>
</dbReference>
<dbReference type="InterPro" id="IPR000719">
    <property type="entry name" value="Prot_kinase_dom"/>
</dbReference>
<dbReference type="Gene3D" id="3.80.10.10">
    <property type="entry name" value="Ribonuclease Inhibitor"/>
    <property type="match status" value="1"/>
</dbReference>
<evidence type="ECO:0000256" key="20">
    <source>
        <dbReference type="ARBA" id="ARBA00048679"/>
    </source>
</evidence>
<evidence type="ECO:0000256" key="13">
    <source>
        <dbReference type="ARBA" id="ARBA00022777"/>
    </source>
</evidence>
<evidence type="ECO:0000256" key="5">
    <source>
        <dbReference type="ARBA" id="ARBA00022527"/>
    </source>
</evidence>
<organism evidence="24">
    <name type="scientific">Anthurium amnicola</name>
    <dbReference type="NCBI Taxonomy" id="1678845"/>
    <lineage>
        <taxon>Eukaryota</taxon>
        <taxon>Viridiplantae</taxon>
        <taxon>Streptophyta</taxon>
        <taxon>Embryophyta</taxon>
        <taxon>Tracheophyta</taxon>
        <taxon>Spermatophyta</taxon>
        <taxon>Magnoliopsida</taxon>
        <taxon>Liliopsida</taxon>
        <taxon>Araceae</taxon>
        <taxon>Pothoideae</taxon>
        <taxon>Potheae</taxon>
        <taxon>Anthurium</taxon>
    </lineage>
</organism>
<keyword evidence="10" id="KW-0732">Signal</keyword>
<dbReference type="EMBL" id="GDJX01027118">
    <property type="protein sequence ID" value="JAT40818.1"/>
    <property type="molecule type" value="Transcribed_RNA"/>
</dbReference>
<keyword evidence="18" id="KW-0325">Glycoprotein</keyword>
<comment type="subcellular location">
    <subcellularLocation>
        <location evidence="1">Cell membrane</location>
        <topology evidence="1">Single-pass membrane protein</topology>
    </subcellularLocation>
</comment>
<keyword evidence="13" id="KW-0418">Kinase</keyword>
<keyword evidence="5" id="KW-0723">Serine/threonine-protein kinase</keyword>
<dbReference type="PRINTS" id="PR00019">
    <property type="entry name" value="LEURICHRPT"/>
</dbReference>
<dbReference type="PANTHER" id="PTHR48056:SF81">
    <property type="entry name" value="RECEPTOR PROTEIN-TYROSINE KINASE CEPR1"/>
    <property type="match status" value="1"/>
</dbReference>
<keyword evidence="4" id="KW-1003">Cell membrane</keyword>
<dbReference type="Pfam" id="PF00560">
    <property type="entry name" value="LRR_1"/>
    <property type="match status" value="2"/>
</dbReference>
<comment type="catalytic activity">
    <reaction evidence="19">
        <text>L-threonyl-[protein] + ATP = O-phospho-L-threonyl-[protein] + ADP + H(+)</text>
        <dbReference type="Rhea" id="RHEA:46608"/>
        <dbReference type="Rhea" id="RHEA-COMP:11060"/>
        <dbReference type="Rhea" id="RHEA-COMP:11605"/>
        <dbReference type="ChEBI" id="CHEBI:15378"/>
        <dbReference type="ChEBI" id="CHEBI:30013"/>
        <dbReference type="ChEBI" id="CHEBI:30616"/>
        <dbReference type="ChEBI" id="CHEBI:61977"/>
        <dbReference type="ChEBI" id="CHEBI:456216"/>
        <dbReference type="EC" id="2.7.11.1"/>
    </reaction>
</comment>
<name>A0A1D1XEI9_9ARAE</name>
<evidence type="ECO:0000256" key="4">
    <source>
        <dbReference type="ARBA" id="ARBA00022475"/>
    </source>
</evidence>
<dbReference type="InterPro" id="IPR001245">
    <property type="entry name" value="Ser-Thr/Tyr_kinase_cat_dom"/>
</dbReference>
<evidence type="ECO:0000256" key="17">
    <source>
        <dbReference type="ARBA" id="ARBA00023170"/>
    </source>
</evidence>
<dbReference type="InterPro" id="IPR017441">
    <property type="entry name" value="Protein_kinase_ATP_BS"/>
</dbReference>
<feature type="transmembrane region" description="Helical" evidence="22">
    <location>
        <begin position="263"/>
        <end position="287"/>
    </location>
</feature>
<evidence type="ECO:0000256" key="6">
    <source>
        <dbReference type="ARBA" id="ARBA00022553"/>
    </source>
</evidence>
<evidence type="ECO:0000313" key="24">
    <source>
        <dbReference type="EMBL" id="JAT40818.1"/>
    </source>
</evidence>
<dbReference type="InterPro" id="IPR008271">
    <property type="entry name" value="Ser/Thr_kinase_AS"/>
</dbReference>
<dbReference type="PROSITE" id="PS00107">
    <property type="entry name" value="PROTEIN_KINASE_ATP"/>
    <property type="match status" value="1"/>
</dbReference>
<keyword evidence="8" id="KW-0808">Transferase</keyword>
<dbReference type="InterPro" id="IPR032675">
    <property type="entry name" value="LRR_dom_sf"/>
</dbReference>
<dbReference type="InterPro" id="IPR001611">
    <property type="entry name" value="Leu-rich_rpt"/>
</dbReference>
<dbReference type="GO" id="GO:0005524">
    <property type="term" value="F:ATP binding"/>
    <property type="evidence" value="ECO:0007669"/>
    <property type="project" value="UniProtKB-UniRule"/>
</dbReference>
<evidence type="ECO:0000259" key="23">
    <source>
        <dbReference type="PROSITE" id="PS50011"/>
    </source>
</evidence>
<dbReference type="Gene3D" id="3.30.200.20">
    <property type="entry name" value="Phosphorylase Kinase, domain 1"/>
    <property type="match status" value="1"/>
</dbReference>
<evidence type="ECO:0000256" key="14">
    <source>
        <dbReference type="ARBA" id="ARBA00022840"/>
    </source>
</evidence>
<dbReference type="Pfam" id="PF07714">
    <property type="entry name" value="PK_Tyr_Ser-Thr"/>
    <property type="match status" value="1"/>
</dbReference>
<evidence type="ECO:0000256" key="22">
    <source>
        <dbReference type="SAM" id="Phobius"/>
    </source>
</evidence>
<keyword evidence="14 21" id="KW-0067">ATP-binding</keyword>